<dbReference type="InterPro" id="IPR043137">
    <property type="entry name" value="GGT_ssub_C"/>
</dbReference>
<keyword evidence="7 9" id="KW-0808">Transferase</keyword>
<dbReference type="Pfam" id="PF01019">
    <property type="entry name" value="G_glu_transpept"/>
    <property type="match status" value="1"/>
</dbReference>
<keyword evidence="7" id="KW-0865">Zymogen</keyword>
<comment type="subunit">
    <text evidence="7">This enzyme consists of two polypeptide chains, which are synthesized in precursor form from a single polypeptide.</text>
</comment>
<evidence type="ECO:0000313" key="10">
    <source>
        <dbReference type="Proteomes" id="UP001158598"/>
    </source>
</evidence>
<evidence type="ECO:0000256" key="4">
    <source>
        <dbReference type="ARBA" id="ARBA00047417"/>
    </source>
</evidence>
<dbReference type="InterPro" id="IPR043138">
    <property type="entry name" value="GGT_lsub"/>
</dbReference>
<dbReference type="InterPro" id="IPR051792">
    <property type="entry name" value="GGT_bact"/>
</dbReference>
<comment type="pathway">
    <text evidence="7">Sulfur metabolism; glutathione metabolism.</text>
</comment>
<dbReference type="PANTHER" id="PTHR43199:SF6">
    <property type="entry name" value="GLUTATHIONE HYDROLASE PROENZYME"/>
    <property type="match status" value="1"/>
</dbReference>
<evidence type="ECO:0000256" key="7">
    <source>
        <dbReference type="RuleBase" id="RU368036"/>
    </source>
</evidence>
<dbReference type="GO" id="GO:0103068">
    <property type="term" value="F:leukotriene C4 gamma-glutamyl transferase activity"/>
    <property type="evidence" value="ECO:0007669"/>
    <property type="project" value="UniProtKB-EC"/>
</dbReference>
<keyword evidence="7" id="KW-0317">Glutathione biosynthesis</keyword>
<evidence type="ECO:0000256" key="2">
    <source>
        <dbReference type="ARBA" id="ARBA00001089"/>
    </source>
</evidence>
<evidence type="ECO:0000256" key="1">
    <source>
        <dbReference type="ARBA" id="ARBA00001049"/>
    </source>
</evidence>
<feature type="region of interest" description="Disordered" evidence="8">
    <location>
        <begin position="579"/>
        <end position="598"/>
    </location>
</feature>
<dbReference type="InterPro" id="IPR000101">
    <property type="entry name" value="GGT_peptidase"/>
</dbReference>
<evidence type="ECO:0000256" key="8">
    <source>
        <dbReference type="SAM" id="MobiDB-lite"/>
    </source>
</evidence>
<comment type="similarity">
    <text evidence="7">Belongs to the gamma-glutamyltransferase family.</text>
</comment>
<dbReference type="NCBIfam" id="TIGR00066">
    <property type="entry name" value="g_glut_trans"/>
    <property type="match status" value="1"/>
</dbReference>
<reference evidence="9" key="1">
    <citation type="submission" date="2023-03" db="EMBL/GenBank/DDBJ databases">
        <authorList>
            <person name="Pearce D."/>
        </authorList>
    </citation>
    <scope>NUCLEOTIDE SEQUENCE</scope>
    <source>
        <strain evidence="9">Mc</strain>
    </source>
</reference>
<protein>
    <recommendedName>
        <fullName evidence="7">Glutathione hydrolase proenzyme</fullName>
        <ecNumber evidence="7">2.3.2.2</ecNumber>
        <ecNumber evidence="7">3.4.19.13</ecNumber>
    </recommendedName>
    <component>
        <recommendedName>
            <fullName evidence="7">Glutathione hydrolase large chain</fullName>
        </recommendedName>
    </component>
    <component>
        <recommendedName>
            <fullName evidence="7">Glutathione hydrolase small chain</fullName>
        </recommendedName>
    </component>
</protein>
<feature type="active site" description="Nucleophile" evidence="5">
    <location>
        <position position="409"/>
    </location>
</feature>
<accession>A0AA35Y1H3</accession>
<comment type="catalytic activity">
    <reaction evidence="2 7">
        <text>glutathione + H2O = L-cysteinylglycine + L-glutamate</text>
        <dbReference type="Rhea" id="RHEA:28807"/>
        <dbReference type="ChEBI" id="CHEBI:15377"/>
        <dbReference type="ChEBI" id="CHEBI:29985"/>
        <dbReference type="ChEBI" id="CHEBI:57925"/>
        <dbReference type="ChEBI" id="CHEBI:61694"/>
        <dbReference type="EC" id="3.4.19.13"/>
    </reaction>
</comment>
<feature type="binding site" evidence="6">
    <location>
        <begin position="427"/>
        <end position="429"/>
    </location>
    <ligand>
        <name>L-glutamate</name>
        <dbReference type="ChEBI" id="CHEBI:29985"/>
    </ligand>
</feature>
<dbReference type="PRINTS" id="PR01210">
    <property type="entry name" value="GGTRANSPTASE"/>
</dbReference>
<dbReference type="EC" id="3.4.19.13" evidence="7"/>
<dbReference type="Proteomes" id="UP001158598">
    <property type="component" value="Chromosome"/>
</dbReference>
<dbReference type="Gene3D" id="1.10.246.130">
    <property type="match status" value="1"/>
</dbReference>
<comment type="catalytic activity">
    <reaction evidence="1 7">
        <text>an S-substituted glutathione + H2O = an S-substituted L-cysteinylglycine + L-glutamate</text>
        <dbReference type="Rhea" id="RHEA:59468"/>
        <dbReference type="ChEBI" id="CHEBI:15377"/>
        <dbReference type="ChEBI" id="CHEBI:29985"/>
        <dbReference type="ChEBI" id="CHEBI:90779"/>
        <dbReference type="ChEBI" id="CHEBI:143103"/>
        <dbReference type="EC" id="3.4.19.13"/>
    </reaction>
</comment>
<feature type="binding site" evidence="6">
    <location>
        <position position="501"/>
    </location>
    <ligand>
        <name>L-glutamate</name>
        <dbReference type="ChEBI" id="CHEBI:29985"/>
    </ligand>
</feature>
<sequence length="598" mass="63415">MIRNRRLTVNRGGSMPSDVRLTVRRFAAIHHGGGWDFPGWRPVASAFARCLLLAAAVCTAQAAGGPGHAAIASAHPLATQAGFEILDQGGNAFDAAIAISATLAVVEPQSSGMGGGGFWLLRRAADGKTVMLDGRETAPLAARPDIYLDVRGEPRPRASLDGALSAGIPGLPAALVRLSEDYGRLPLAKSLAPAIRHAENGFAVGQRYAKAAKDRESALRQSPAARAIFLDQGMAPQPGFHLVQKDLAQTLRRIARFGHAGFYGGTTARLLVQGVKDAGGIWRAGDLAGYRAVERAPVRGMYRGIRITSAAPPSSGGTVLLEALNILSGYDLARMDASTRKHLVIEAERRAYRDRDLYLGDPSFVKMPLSRLLSADYAAGLRVAIRPDRVLPSAALGTVPEPARQGDNTSHFSVIDRLGNLVAATLSINDSFGSGFVPPGTGVLLNDEMDDFATVPGRPNAYGLVGGDANAIAPGKRMLSSMSPTFLETKDRTAVLGTPGGSRIISMVLLAVLDFAEGRGPESWVSVGRFHHQYLPDVVEYEPGGLSEDDIRGLESRGHALKPTGYRYGDMQAVQWDRARNRLSAASDPRGEGAAEVK</sequence>
<organism evidence="9 10">
    <name type="scientific">Methylococcus capsulatus</name>
    <dbReference type="NCBI Taxonomy" id="414"/>
    <lineage>
        <taxon>Bacteria</taxon>
        <taxon>Pseudomonadati</taxon>
        <taxon>Pseudomonadota</taxon>
        <taxon>Gammaproteobacteria</taxon>
        <taxon>Methylococcales</taxon>
        <taxon>Methylococcaceae</taxon>
        <taxon>Methylococcus</taxon>
    </lineage>
</organism>
<evidence type="ECO:0000313" key="9">
    <source>
        <dbReference type="EMBL" id="CAI8848987.1"/>
    </source>
</evidence>
<keyword evidence="3 7" id="KW-0012">Acyltransferase</keyword>
<keyword evidence="7 9" id="KW-0378">Hydrolase</keyword>
<proteinExistence type="inferred from homology"/>
<comment type="catalytic activity">
    <reaction evidence="4 7">
        <text>an N-terminal (5-L-glutamyl)-[peptide] + an alpha-amino acid = 5-L-glutamyl amino acid + an N-terminal L-alpha-aminoacyl-[peptide]</text>
        <dbReference type="Rhea" id="RHEA:23904"/>
        <dbReference type="Rhea" id="RHEA-COMP:9780"/>
        <dbReference type="Rhea" id="RHEA-COMP:9795"/>
        <dbReference type="ChEBI" id="CHEBI:77644"/>
        <dbReference type="ChEBI" id="CHEBI:78597"/>
        <dbReference type="ChEBI" id="CHEBI:78599"/>
        <dbReference type="ChEBI" id="CHEBI:78608"/>
        <dbReference type="EC" id="2.3.2.2"/>
    </reaction>
</comment>
<dbReference type="SUPFAM" id="SSF56235">
    <property type="entry name" value="N-terminal nucleophile aminohydrolases (Ntn hydrolases)"/>
    <property type="match status" value="1"/>
</dbReference>
<dbReference type="InterPro" id="IPR029055">
    <property type="entry name" value="Ntn_hydrolases_N"/>
</dbReference>
<evidence type="ECO:0000256" key="5">
    <source>
        <dbReference type="PIRSR" id="PIRSR600101-1"/>
    </source>
</evidence>
<feature type="binding site" evidence="6">
    <location>
        <position position="135"/>
    </location>
    <ligand>
        <name>L-glutamate</name>
        <dbReference type="ChEBI" id="CHEBI:29985"/>
    </ligand>
</feature>
<dbReference type="Gene3D" id="3.60.20.40">
    <property type="match status" value="1"/>
</dbReference>
<dbReference type="GO" id="GO:0006751">
    <property type="term" value="P:glutathione catabolic process"/>
    <property type="evidence" value="ECO:0007669"/>
    <property type="project" value="UniProtKB-UniRule"/>
</dbReference>
<dbReference type="AlphaFoldDB" id="A0AA35Y1H3"/>
<feature type="binding site" evidence="6">
    <location>
        <begin position="480"/>
        <end position="481"/>
    </location>
    <ligand>
        <name>L-glutamate</name>
        <dbReference type="ChEBI" id="CHEBI:29985"/>
    </ligand>
</feature>
<dbReference type="GO" id="GO:0006750">
    <property type="term" value="P:glutathione biosynthetic process"/>
    <property type="evidence" value="ECO:0007669"/>
    <property type="project" value="UniProtKB-KW"/>
</dbReference>
<dbReference type="GO" id="GO:0036374">
    <property type="term" value="F:glutathione hydrolase activity"/>
    <property type="evidence" value="ECO:0007669"/>
    <property type="project" value="UniProtKB-UniRule"/>
</dbReference>
<evidence type="ECO:0000256" key="3">
    <source>
        <dbReference type="ARBA" id="ARBA00023315"/>
    </source>
</evidence>
<feature type="compositionally biased region" description="Basic and acidic residues" evidence="8">
    <location>
        <begin position="589"/>
        <end position="598"/>
    </location>
</feature>
<name>A0AA35Y1H3_METCP</name>
<comment type="PTM">
    <text evidence="7">Cleaved by autocatalysis into a large and a small subunit.</text>
</comment>
<gene>
    <name evidence="9" type="primary">ggt</name>
    <name evidence="9" type="ORF">MCNOR_2460</name>
</gene>
<feature type="binding site" evidence="6">
    <location>
        <position position="451"/>
    </location>
    <ligand>
        <name>L-glutamate</name>
        <dbReference type="ChEBI" id="CHEBI:29985"/>
    </ligand>
</feature>
<evidence type="ECO:0000256" key="6">
    <source>
        <dbReference type="PIRSR" id="PIRSR600101-2"/>
    </source>
</evidence>
<dbReference type="EC" id="2.3.2.2" evidence="7"/>
<dbReference type="PANTHER" id="PTHR43199">
    <property type="entry name" value="GLUTATHIONE HYDROLASE"/>
    <property type="match status" value="1"/>
</dbReference>
<dbReference type="EMBL" id="OX458332">
    <property type="protein sequence ID" value="CAI8848987.1"/>
    <property type="molecule type" value="Genomic_DNA"/>
</dbReference>